<keyword evidence="2" id="KW-1185">Reference proteome</keyword>
<organism evidence="1 2">
    <name type="scientific">Araneus ventricosus</name>
    <name type="common">Orbweaver spider</name>
    <name type="synonym">Epeira ventricosa</name>
    <dbReference type="NCBI Taxonomy" id="182803"/>
    <lineage>
        <taxon>Eukaryota</taxon>
        <taxon>Metazoa</taxon>
        <taxon>Ecdysozoa</taxon>
        <taxon>Arthropoda</taxon>
        <taxon>Chelicerata</taxon>
        <taxon>Arachnida</taxon>
        <taxon>Araneae</taxon>
        <taxon>Araneomorphae</taxon>
        <taxon>Entelegynae</taxon>
        <taxon>Araneoidea</taxon>
        <taxon>Araneidae</taxon>
        <taxon>Araneus</taxon>
    </lineage>
</organism>
<protein>
    <submittedName>
        <fullName evidence="1">Uncharacterized protein</fullName>
    </submittedName>
</protein>
<proteinExistence type="predicted"/>
<dbReference type="AlphaFoldDB" id="A0A4Y2LRC6"/>
<comment type="caution">
    <text evidence="1">The sequence shown here is derived from an EMBL/GenBank/DDBJ whole genome shotgun (WGS) entry which is preliminary data.</text>
</comment>
<name>A0A4Y2LRC6_ARAVE</name>
<dbReference type="Proteomes" id="UP000499080">
    <property type="component" value="Unassembled WGS sequence"/>
</dbReference>
<accession>A0A4Y2LRC6</accession>
<evidence type="ECO:0000313" key="1">
    <source>
        <dbReference type="EMBL" id="GBN15917.1"/>
    </source>
</evidence>
<gene>
    <name evidence="1" type="ORF">AVEN_56356_1</name>
</gene>
<sequence>MKRVIYLQPEKPLETKGKAQKEELPDVPQENIAYIKTPQGSHCFSAIPCASIPGRATGLNRRRIRPDWIQTLPMDHSRLPQAHCSPPGYPESICKRQELFRR</sequence>
<evidence type="ECO:0000313" key="2">
    <source>
        <dbReference type="Proteomes" id="UP000499080"/>
    </source>
</evidence>
<reference evidence="1 2" key="1">
    <citation type="journal article" date="2019" name="Sci. Rep.">
        <title>Orb-weaving spider Araneus ventricosus genome elucidates the spidroin gene catalogue.</title>
        <authorList>
            <person name="Kono N."/>
            <person name="Nakamura H."/>
            <person name="Ohtoshi R."/>
            <person name="Moran D.A.P."/>
            <person name="Shinohara A."/>
            <person name="Yoshida Y."/>
            <person name="Fujiwara M."/>
            <person name="Mori M."/>
            <person name="Tomita M."/>
            <person name="Arakawa K."/>
        </authorList>
    </citation>
    <scope>NUCLEOTIDE SEQUENCE [LARGE SCALE GENOMIC DNA]</scope>
</reference>
<dbReference type="EMBL" id="BGPR01006079">
    <property type="protein sequence ID" value="GBN15917.1"/>
    <property type="molecule type" value="Genomic_DNA"/>
</dbReference>